<gene>
    <name evidence="1" type="ORF">FKW44_015497</name>
</gene>
<evidence type="ECO:0000313" key="1">
    <source>
        <dbReference type="EMBL" id="QQP41206.1"/>
    </source>
</evidence>
<name>A0A7T8H127_CALRO</name>
<evidence type="ECO:0000313" key="2">
    <source>
        <dbReference type="Proteomes" id="UP000595437"/>
    </source>
</evidence>
<dbReference type="Proteomes" id="UP000595437">
    <property type="component" value="Chromosome 10"/>
</dbReference>
<dbReference type="PANTHER" id="PTHR46113">
    <property type="entry name" value="SNAC DOMAIN-CONTAINING PROTEIN"/>
    <property type="match status" value="1"/>
</dbReference>
<proteinExistence type="predicted"/>
<organism evidence="1 2">
    <name type="scientific">Caligus rogercresseyi</name>
    <name type="common">Sea louse</name>
    <dbReference type="NCBI Taxonomy" id="217165"/>
    <lineage>
        <taxon>Eukaryota</taxon>
        <taxon>Metazoa</taxon>
        <taxon>Ecdysozoa</taxon>
        <taxon>Arthropoda</taxon>
        <taxon>Crustacea</taxon>
        <taxon>Multicrustacea</taxon>
        <taxon>Hexanauplia</taxon>
        <taxon>Copepoda</taxon>
        <taxon>Siphonostomatoida</taxon>
        <taxon>Caligidae</taxon>
        <taxon>Caligus</taxon>
    </lineage>
</organism>
<reference evidence="2" key="1">
    <citation type="submission" date="2021-01" db="EMBL/GenBank/DDBJ databases">
        <title>Caligus Genome Assembly.</title>
        <authorList>
            <person name="Gallardo-Escarate C."/>
        </authorList>
    </citation>
    <scope>NUCLEOTIDE SEQUENCE [LARGE SCALE GENOMIC DNA]</scope>
</reference>
<keyword evidence="2" id="KW-1185">Reference proteome</keyword>
<accession>A0A7T8H127</accession>
<sequence length="552" mass="62543">MESGSDDPYFIGPKPPKVAKKCDDITITLNRDLWLENLHLHNRRGKTTPAEMFRFCAATIQSGGGDLKSFPLSEEGIRKKGIELDEATARTIKENFIFPLFVSAHYDGKIRESWGKVKSDYMALCEKILGDIPMPKGSGFNMSAAVCGHSQSGIFHWSDSSLSTSTLQEHAQRKRNIMFIFCRRKRPDSTKRSTPTAMECMFASRVGTFDRGLDHRETRSNIRSDRKVFFEVCFLFNGLTKEEKEVIKTEAHDRIAFVSAEDAVTHEFLEATKSFFANYGDSYQRGDYKEFARLVKAELEWTDKVGVIHHGRWMAAAIYVLKMTICGEDRAKGLLDVANFIIYLYSRYWFAAPTAANAPFLTLSLWNDLQKWSARDPRLSAKLLPILDRHTWYLTGRNVFYALFSNLVDDVSKRKIADAMIMPENAACEVPTGKPNLPKISPESNLEDFVDSETWNLSRLPVTQWASDSTFIELSGIVTSLQVVNDAAERAVKFGSDFTKVLTKSEKQRQNILQAVELSRRAFPHATRKCFNRVNATSSVIELMVSSGYDAR</sequence>
<dbReference type="EMBL" id="CP045899">
    <property type="protein sequence ID" value="QQP41206.1"/>
    <property type="molecule type" value="Genomic_DNA"/>
</dbReference>
<dbReference type="AlphaFoldDB" id="A0A7T8H127"/>
<dbReference type="OrthoDB" id="6629168at2759"/>
<dbReference type="PANTHER" id="PTHR46113:SF1">
    <property type="entry name" value="PEPTIDASE M17 LEUCYL AMINOPEPTIDASE N-TERMINAL DOMAIN-CONTAINING PROTEIN"/>
    <property type="match status" value="1"/>
</dbReference>
<protein>
    <submittedName>
        <fullName evidence="1">NADH-quinone oxidoreductase subunit D</fullName>
    </submittedName>
</protein>